<dbReference type="InterPro" id="IPR042411">
    <property type="entry name" value="WDR27"/>
</dbReference>
<feature type="region of interest" description="Disordered" evidence="2">
    <location>
        <begin position="32"/>
        <end position="87"/>
    </location>
</feature>
<dbReference type="InterPro" id="IPR015943">
    <property type="entry name" value="WD40/YVTN_repeat-like_dom_sf"/>
</dbReference>
<dbReference type="InterPro" id="IPR001680">
    <property type="entry name" value="WD40_rpt"/>
</dbReference>
<feature type="region of interest" description="Disordered" evidence="2">
    <location>
        <begin position="614"/>
        <end position="657"/>
    </location>
</feature>
<dbReference type="EMBL" id="CAMPGE010001735">
    <property type="protein sequence ID" value="CAI2360536.1"/>
    <property type="molecule type" value="Genomic_DNA"/>
</dbReference>
<sequence>MEPNSSSKSSGKGDDLIEKFYQDMKKNNAIELDYHEEDKFDEQNHSGTEQSPERVLSVDSDFEDEHEEETKEELKIAHGEFQDDNNYDNVLQEMIDLVENKPKLPDQQSWEDEPPVENHIELYSNEYKPKKRKKIKLELLEPMTNPEFTVLNREHPHPSSIFCKISKIDKDSLYDTVDKKNKTRFSNLPKKAPKGNLPVTFHKKIKSSGYGTKPEALKYSKTKQKKKPESKLFVTRDCYTAPCPAEIPEETSFLCKNPTHTKPVTKIQYSNNGGLLASAGLDMTISVLKAPTFMDSYSTSNFSGHDARVNSLDFSTKDEYLLSSSADKSVVMWSIDFKRGKKALVINRVNSSLSDDANAYKKKAEKENPEFKHEIKKAAFYYNDRFVTLCSGNSLYFNIYELSNKNCKDDIKRLQSKGAYKMVQKYENPEAHSIVSYTLHNDLKSHLCILGCSNKELIVYDVNYNKEVSSTFDSEGNQITSGFPDLHDKMIHTLEFFKGNNRDDPNCYNLFMTSSTDNFIRVWDIRSCQPVREFNSHVNRGNPIGCGISNCLRYLITGSEDRAVYIYDLGQGKLLEKTKNSDHLDSVCDISINPNYYEWATGSYDGHVRVYRHPSKKKKATTKNYGGGGMRTSSAAQKAPKQRTSHQATRVMDRDAW</sequence>
<dbReference type="Gene3D" id="2.130.10.10">
    <property type="entry name" value="YVTN repeat-like/Quinoprotein amine dehydrogenase"/>
    <property type="match status" value="2"/>
</dbReference>
<feature type="compositionally biased region" description="Basic and acidic residues" evidence="2">
    <location>
        <begin position="68"/>
        <end position="81"/>
    </location>
</feature>
<evidence type="ECO:0000256" key="1">
    <source>
        <dbReference type="PROSITE-ProRule" id="PRU00221"/>
    </source>
</evidence>
<organism evidence="3 4">
    <name type="scientific">Euplotes crassus</name>
    <dbReference type="NCBI Taxonomy" id="5936"/>
    <lineage>
        <taxon>Eukaryota</taxon>
        <taxon>Sar</taxon>
        <taxon>Alveolata</taxon>
        <taxon>Ciliophora</taxon>
        <taxon>Intramacronucleata</taxon>
        <taxon>Spirotrichea</taxon>
        <taxon>Hypotrichia</taxon>
        <taxon>Euplotida</taxon>
        <taxon>Euplotidae</taxon>
        <taxon>Moneuplotes</taxon>
    </lineage>
</organism>
<dbReference type="SMART" id="SM00320">
    <property type="entry name" value="WD40"/>
    <property type="match status" value="5"/>
</dbReference>
<dbReference type="PANTHER" id="PTHR44525:SF1">
    <property type="entry name" value="WD REPEAT-CONTAINING PROTEIN 27"/>
    <property type="match status" value="1"/>
</dbReference>
<comment type="caution">
    <text evidence="3">The sequence shown here is derived from an EMBL/GenBank/DDBJ whole genome shotgun (WGS) entry which is preliminary data.</text>
</comment>
<dbReference type="InterPro" id="IPR036322">
    <property type="entry name" value="WD40_repeat_dom_sf"/>
</dbReference>
<proteinExistence type="predicted"/>
<keyword evidence="4" id="KW-1185">Reference proteome</keyword>
<dbReference type="Proteomes" id="UP001295684">
    <property type="component" value="Unassembled WGS sequence"/>
</dbReference>
<feature type="repeat" description="WD" evidence="1">
    <location>
        <begin position="509"/>
        <end position="533"/>
    </location>
</feature>
<dbReference type="PROSITE" id="PS50082">
    <property type="entry name" value="WD_REPEATS_2"/>
    <property type="match status" value="2"/>
</dbReference>
<feature type="compositionally biased region" description="Basic and acidic residues" evidence="2">
    <location>
        <begin position="32"/>
        <end position="44"/>
    </location>
</feature>
<protein>
    <submittedName>
        <fullName evidence="3">Uncharacterized protein</fullName>
    </submittedName>
</protein>
<keyword evidence="1" id="KW-0853">WD repeat</keyword>
<dbReference type="SUPFAM" id="SSF50978">
    <property type="entry name" value="WD40 repeat-like"/>
    <property type="match status" value="1"/>
</dbReference>
<evidence type="ECO:0000313" key="4">
    <source>
        <dbReference type="Proteomes" id="UP001295684"/>
    </source>
</evidence>
<dbReference type="PROSITE" id="PS50294">
    <property type="entry name" value="WD_REPEATS_REGION"/>
    <property type="match status" value="1"/>
</dbReference>
<dbReference type="Pfam" id="PF00400">
    <property type="entry name" value="WD40"/>
    <property type="match status" value="4"/>
</dbReference>
<dbReference type="PANTHER" id="PTHR44525">
    <property type="entry name" value="WD REPEAT-CONTAINING PROTEIN 27"/>
    <property type="match status" value="1"/>
</dbReference>
<evidence type="ECO:0000256" key="2">
    <source>
        <dbReference type="SAM" id="MobiDB-lite"/>
    </source>
</evidence>
<name>A0AAD1U5I1_EUPCR</name>
<dbReference type="AlphaFoldDB" id="A0AAD1U5I1"/>
<feature type="repeat" description="WD" evidence="1">
    <location>
        <begin position="302"/>
        <end position="336"/>
    </location>
</feature>
<evidence type="ECO:0000313" key="3">
    <source>
        <dbReference type="EMBL" id="CAI2360536.1"/>
    </source>
</evidence>
<accession>A0AAD1U5I1</accession>
<gene>
    <name evidence="3" type="ORF">ECRASSUSDP1_LOCUS1840</name>
</gene>
<reference evidence="3" key="1">
    <citation type="submission" date="2023-07" db="EMBL/GenBank/DDBJ databases">
        <authorList>
            <consortium name="AG Swart"/>
            <person name="Singh M."/>
            <person name="Singh A."/>
            <person name="Seah K."/>
            <person name="Emmerich C."/>
        </authorList>
    </citation>
    <scope>NUCLEOTIDE SEQUENCE</scope>
    <source>
        <strain evidence="3">DP1</strain>
    </source>
</reference>